<feature type="domain" description="Pterin-binding" evidence="9">
    <location>
        <begin position="18"/>
        <end position="271"/>
    </location>
</feature>
<dbReference type="GO" id="GO:0005829">
    <property type="term" value="C:cytosol"/>
    <property type="evidence" value="ECO:0007669"/>
    <property type="project" value="TreeGrafter"/>
</dbReference>
<evidence type="ECO:0000256" key="2">
    <source>
        <dbReference type="ARBA" id="ARBA00001946"/>
    </source>
</evidence>
<keyword evidence="6" id="KW-0479">Metal-binding</keyword>
<keyword evidence="8" id="KW-0289">Folate biosynthesis</keyword>
<proteinExistence type="predicted"/>
<reference evidence="10" key="1">
    <citation type="journal article" date="2021" name="PeerJ">
        <title>Extensive microbial diversity within the chicken gut microbiome revealed by metagenomics and culture.</title>
        <authorList>
            <person name="Gilroy R."/>
            <person name="Ravi A."/>
            <person name="Getino M."/>
            <person name="Pursley I."/>
            <person name="Horton D.L."/>
            <person name="Alikhan N.F."/>
            <person name="Baker D."/>
            <person name="Gharbi K."/>
            <person name="Hall N."/>
            <person name="Watson M."/>
            <person name="Adriaenssens E.M."/>
            <person name="Foster-Nyarko E."/>
            <person name="Jarju S."/>
            <person name="Secka A."/>
            <person name="Antonio M."/>
            <person name="Oren A."/>
            <person name="Chaudhuri R.R."/>
            <person name="La Ragione R."/>
            <person name="Hildebrand F."/>
            <person name="Pallen M.J."/>
        </authorList>
    </citation>
    <scope>NUCLEOTIDE SEQUENCE</scope>
    <source>
        <strain evidence="10">ChiHecec2B26-12326</strain>
    </source>
</reference>
<dbReference type="PANTHER" id="PTHR20941">
    <property type="entry name" value="FOLATE SYNTHESIS PROTEINS"/>
    <property type="match status" value="1"/>
</dbReference>
<accession>A0A9D2BQZ9</accession>
<comment type="pathway">
    <text evidence="3">Cofactor biosynthesis; tetrahydrofolate biosynthesis; 7,8-dihydrofolate from 2-amino-4-hydroxy-6-hydroxymethyl-7,8-dihydropteridine diphosphate and 4-aminobenzoate: step 1/2.</text>
</comment>
<evidence type="ECO:0000256" key="6">
    <source>
        <dbReference type="ARBA" id="ARBA00022723"/>
    </source>
</evidence>
<comment type="catalytic activity">
    <reaction evidence="1">
        <text>(7,8-dihydropterin-6-yl)methyl diphosphate + 4-aminobenzoate = 7,8-dihydropteroate + diphosphate</text>
        <dbReference type="Rhea" id="RHEA:19949"/>
        <dbReference type="ChEBI" id="CHEBI:17836"/>
        <dbReference type="ChEBI" id="CHEBI:17839"/>
        <dbReference type="ChEBI" id="CHEBI:33019"/>
        <dbReference type="ChEBI" id="CHEBI:72950"/>
        <dbReference type="EC" id="2.5.1.15"/>
    </reaction>
</comment>
<dbReference type="EC" id="2.5.1.15" evidence="4"/>
<evidence type="ECO:0000256" key="5">
    <source>
        <dbReference type="ARBA" id="ARBA00022679"/>
    </source>
</evidence>
<dbReference type="PROSITE" id="PS50972">
    <property type="entry name" value="PTERIN_BINDING"/>
    <property type="match status" value="1"/>
</dbReference>
<dbReference type="AlphaFoldDB" id="A0A9D2BQZ9"/>
<keyword evidence="5 10" id="KW-0808">Transferase</keyword>
<gene>
    <name evidence="10" type="primary">folP</name>
    <name evidence="10" type="ORF">H9848_07460</name>
</gene>
<dbReference type="GO" id="GO:0046656">
    <property type="term" value="P:folic acid biosynthetic process"/>
    <property type="evidence" value="ECO:0007669"/>
    <property type="project" value="UniProtKB-KW"/>
</dbReference>
<dbReference type="PANTHER" id="PTHR20941:SF1">
    <property type="entry name" value="FOLIC ACID SYNTHESIS PROTEIN FOL1"/>
    <property type="match status" value="1"/>
</dbReference>
<evidence type="ECO:0000256" key="7">
    <source>
        <dbReference type="ARBA" id="ARBA00022842"/>
    </source>
</evidence>
<evidence type="ECO:0000256" key="1">
    <source>
        <dbReference type="ARBA" id="ARBA00000012"/>
    </source>
</evidence>
<dbReference type="EMBL" id="DXEN01000056">
    <property type="protein sequence ID" value="HIX86428.1"/>
    <property type="molecule type" value="Genomic_DNA"/>
</dbReference>
<evidence type="ECO:0000313" key="10">
    <source>
        <dbReference type="EMBL" id="HIX86428.1"/>
    </source>
</evidence>
<evidence type="ECO:0000256" key="8">
    <source>
        <dbReference type="ARBA" id="ARBA00022909"/>
    </source>
</evidence>
<dbReference type="Pfam" id="PF00809">
    <property type="entry name" value="Pterin_bind"/>
    <property type="match status" value="1"/>
</dbReference>
<dbReference type="GO" id="GO:0046872">
    <property type="term" value="F:metal ion binding"/>
    <property type="evidence" value="ECO:0007669"/>
    <property type="project" value="UniProtKB-KW"/>
</dbReference>
<dbReference type="InterPro" id="IPR011005">
    <property type="entry name" value="Dihydropteroate_synth-like_sf"/>
</dbReference>
<dbReference type="Proteomes" id="UP000823847">
    <property type="component" value="Unassembled WGS sequence"/>
</dbReference>
<dbReference type="GO" id="GO:0046654">
    <property type="term" value="P:tetrahydrofolate biosynthetic process"/>
    <property type="evidence" value="ECO:0007669"/>
    <property type="project" value="TreeGrafter"/>
</dbReference>
<comment type="cofactor">
    <cofactor evidence="2">
        <name>Mg(2+)</name>
        <dbReference type="ChEBI" id="CHEBI:18420"/>
    </cofactor>
</comment>
<dbReference type="NCBIfam" id="TIGR01496">
    <property type="entry name" value="DHPS"/>
    <property type="match status" value="1"/>
</dbReference>
<comment type="caution">
    <text evidence="10">The sequence shown here is derived from an EMBL/GenBank/DDBJ whole genome shotgun (WGS) entry which is preliminary data.</text>
</comment>
<name>A0A9D2BQZ9_9BACT</name>
<dbReference type="GO" id="GO:0004156">
    <property type="term" value="F:dihydropteroate synthase activity"/>
    <property type="evidence" value="ECO:0007669"/>
    <property type="project" value="UniProtKB-EC"/>
</dbReference>
<dbReference type="Gene3D" id="3.20.20.20">
    <property type="entry name" value="Dihydropteroate synthase-like"/>
    <property type="match status" value="1"/>
</dbReference>
<dbReference type="InterPro" id="IPR000489">
    <property type="entry name" value="Pterin-binding_dom"/>
</dbReference>
<dbReference type="InterPro" id="IPR045031">
    <property type="entry name" value="DHP_synth-like"/>
</dbReference>
<protein>
    <recommendedName>
        <fullName evidence="4">dihydropteroate synthase</fullName>
        <ecNumber evidence="4">2.5.1.15</ecNumber>
    </recommendedName>
</protein>
<sequence length="280" mass="31809">MMDKMLNIKGNLVSLDTPVVMGILNVTPDSFYAASRQRGEADIERRIETILSEGGAWIDVGGYSSRPDAEDVSPEEEMRRLEPALRLLRDRYPEVPVSLDTFRAEVARWGVEEYGVALINDISGGELDEAMFRTVAGLRVPYLLMHMRGTPRTMQRHTDYADLMEEVMLYFARKVRELRLLGVNDIILDPGFGFSKTLEQNYRLMHHLEEFAVFELPLLVGVSRKSMIYRLLDATPEESLNGTTVLNTFALLHGADILRVHDVRQAVEAVRIVRQLKTEA</sequence>
<dbReference type="SUPFAM" id="SSF51717">
    <property type="entry name" value="Dihydropteroate synthetase-like"/>
    <property type="match status" value="1"/>
</dbReference>
<evidence type="ECO:0000256" key="4">
    <source>
        <dbReference type="ARBA" id="ARBA00012458"/>
    </source>
</evidence>
<evidence type="ECO:0000259" key="9">
    <source>
        <dbReference type="PROSITE" id="PS50972"/>
    </source>
</evidence>
<dbReference type="InterPro" id="IPR006390">
    <property type="entry name" value="DHP_synth_dom"/>
</dbReference>
<evidence type="ECO:0000313" key="11">
    <source>
        <dbReference type="Proteomes" id="UP000823847"/>
    </source>
</evidence>
<organism evidence="10 11">
    <name type="scientific">Candidatus Parabacteroides intestinigallinarum</name>
    <dbReference type="NCBI Taxonomy" id="2838722"/>
    <lineage>
        <taxon>Bacteria</taxon>
        <taxon>Pseudomonadati</taxon>
        <taxon>Bacteroidota</taxon>
        <taxon>Bacteroidia</taxon>
        <taxon>Bacteroidales</taxon>
        <taxon>Tannerellaceae</taxon>
        <taxon>Parabacteroides</taxon>
    </lineage>
</organism>
<keyword evidence="7" id="KW-0460">Magnesium</keyword>
<dbReference type="CDD" id="cd00739">
    <property type="entry name" value="DHPS"/>
    <property type="match status" value="1"/>
</dbReference>
<reference evidence="10" key="2">
    <citation type="submission" date="2021-04" db="EMBL/GenBank/DDBJ databases">
        <authorList>
            <person name="Gilroy R."/>
        </authorList>
    </citation>
    <scope>NUCLEOTIDE SEQUENCE</scope>
    <source>
        <strain evidence="10">ChiHecec2B26-12326</strain>
    </source>
</reference>
<evidence type="ECO:0000256" key="3">
    <source>
        <dbReference type="ARBA" id="ARBA00004763"/>
    </source>
</evidence>